<comment type="caution">
    <text evidence="4">The sequence shown here is derived from an EMBL/GenBank/DDBJ whole genome shotgun (WGS) entry which is preliminary data.</text>
</comment>
<feature type="compositionally biased region" description="Basic and acidic residues" evidence="2">
    <location>
        <begin position="28"/>
        <end position="47"/>
    </location>
</feature>
<dbReference type="InterPro" id="IPR050553">
    <property type="entry name" value="Thioredoxin_ResA/DsbE_sf"/>
</dbReference>
<feature type="domain" description="Thioredoxin" evidence="3">
    <location>
        <begin position="61"/>
        <end position="201"/>
    </location>
</feature>
<dbReference type="CDD" id="cd02966">
    <property type="entry name" value="TlpA_like_family"/>
    <property type="match status" value="1"/>
</dbReference>
<keyword evidence="1" id="KW-1015">Disulfide bond</keyword>
<dbReference type="InterPro" id="IPR000866">
    <property type="entry name" value="AhpC/TSA"/>
</dbReference>
<dbReference type="PROSITE" id="PS00194">
    <property type="entry name" value="THIOREDOXIN_1"/>
    <property type="match status" value="1"/>
</dbReference>
<reference evidence="5" key="1">
    <citation type="journal article" date="2019" name="Int. J. Syst. Evol. Microbiol.">
        <title>The Global Catalogue of Microorganisms (GCM) 10K type strain sequencing project: providing services to taxonomists for standard genome sequencing and annotation.</title>
        <authorList>
            <consortium name="The Broad Institute Genomics Platform"/>
            <consortium name="The Broad Institute Genome Sequencing Center for Infectious Disease"/>
            <person name="Wu L."/>
            <person name="Ma J."/>
        </authorList>
    </citation>
    <scope>NUCLEOTIDE SEQUENCE [LARGE SCALE GENOMIC DNA]</scope>
    <source>
        <strain evidence="5">CCUG 73951</strain>
    </source>
</reference>
<evidence type="ECO:0000313" key="5">
    <source>
        <dbReference type="Proteomes" id="UP001596494"/>
    </source>
</evidence>
<dbReference type="PANTHER" id="PTHR42852">
    <property type="entry name" value="THIOL:DISULFIDE INTERCHANGE PROTEIN DSBE"/>
    <property type="match status" value="1"/>
</dbReference>
<evidence type="ECO:0000313" key="4">
    <source>
        <dbReference type="EMBL" id="MFC7320547.1"/>
    </source>
</evidence>
<evidence type="ECO:0000256" key="1">
    <source>
        <dbReference type="ARBA" id="ARBA00023157"/>
    </source>
</evidence>
<evidence type="ECO:0000256" key="2">
    <source>
        <dbReference type="SAM" id="MobiDB-lite"/>
    </source>
</evidence>
<dbReference type="GO" id="GO:0140824">
    <property type="term" value="F:thioredoxin-dependent peroxiredoxin activity"/>
    <property type="evidence" value="ECO:0007669"/>
    <property type="project" value="UniProtKB-EC"/>
</dbReference>
<protein>
    <submittedName>
        <fullName evidence="4">Peroxiredoxin family protein</fullName>
        <ecNumber evidence="4">1.11.1.24</ecNumber>
    </submittedName>
</protein>
<dbReference type="InterPro" id="IPR017937">
    <property type="entry name" value="Thioredoxin_CS"/>
</dbReference>
<dbReference type="PROSITE" id="PS51352">
    <property type="entry name" value="THIOREDOXIN_2"/>
    <property type="match status" value="1"/>
</dbReference>
<dbReference type="Proteomes" id="UP001596494">
    <property type="component" value="Unassembled WGS sequence"/>
</dbReference>
<gene>
    <name evidence="4" type="ORF">ACFQMN_06605</name>
</gene>
<sequence>MLKQISAGLFLLILVGFIVYSEVGQGTEKDNSSEELTKYDVSGKTDQEGTAMTAPNAPKGLEVGDEAPDFELETLDGDKIKLSELKGKKVMINFWATWCPPCKVEMPEMERFHEKYGDEVEVLAINATGTESKLRNVEEFIEEEGYTFPILLDQELETNDDYQAVSLPTTYFIGTDGVIQQPRKVGPMTYDFMIEMKDSLK</sequence>
<keyword evidence="4" id="KW-0560">Oxidoreductase</keyword>
<dbReference type="EMBL" id="JBHTBY010000006">
    <property type="protein sequence ID" value="MFC7320547.1"/>
    <property type="molecule type" value="Genomic_DNA"/>
</dbReference>
<keyword evidence="4" id="KW-0575">Peroxidase</keyword>
<dbReference type="RefSeq" id="WP_289214186.1">
    <property type="nucleotide sequence ID" value="NZ_JAPVRC010000001.1"/>
</dbReference>
<dbReference type="InterPro" id="IPR013766">
    <property type="entry name" value="Thioredoxin_domain"/>
</dbReference>
<feature type="region of interest" description="Disordered" evidence="2">
    <location>
        <begin position="28"/>
        <end position="62"/>
    </location>
</feature>
<evidence type="ECO:0000259" key="3">
    <source>
        <dbReference type="PROSITE" id="PS51352"/>
    </source>
</evidence>
<proteinExistence type="predicted"/>
<keyword evidence="5" id="KW-1185">Reference proteome</keyword>
<accession>A0ABW2K2V4</accession>
<name>A0ABW2K2V4_9BACI</name>
<dbReference type="PANTHER" id="PTHR42852:SF1">
    <property type="entry name" value="THIOREDOXIN-LIKE PROTEIN YNEN"/>
    <property type="match status" value="1"/>
</dbReference>
<dbReference type="InterPro" id="IPR036249">
    <property type="entry name" value="Thioredoxin-like_sf"/>
</dbReference>
<dbReference type="EC" id="1.11.1.24" evidence="4"/>
<dbReference type="SUPFAM" id="SSF52833">
    <property type="entry name" value="Thioredoxin-like"/>
    <property type="match status" value="1"/>
</dbReference>
<dbReference type="Pfam" id="PF00578">
    <property type="entry name" value="AhpC-TSA"/>
    <property type="match status" value="1"/>
</dbReference>
<organism evidence="4 5">
    <name type="scientific">Halobacillus campisalis</name>
    <dbReference type="NCBI Taxonomy" id="435909"/>
    <lineage>
        <taxon>Bacteria</taxon>
        <taxon>Bacillati</taxon>
        <taxon>Bacillota</taxon>
        <taxon>Bacilli</taxon>
        <taxon>Bacillales</taxon>
        <taxon>Bacillaceae</taxon>
        <taxon>Halobacillus</taxon>
    </lineage>
</organism>
<dbReference type="Gene3D" id="3.40.30.10">
    <property type="entry name" value="Glutaredoxin"/>
    <property type="match status" value="1"/>
</dbReference>